<dbReference type="AlphaFoldDB" id="D7FIP9"/>
<accession>D7FIP9</accession>
<feature type="compositionally biased region" description="Pro residues" evidence="5">
    <location>
        <begin position="13"/>
        <end position="26"/>
    </location>
</feature>
<name>D7FIP9_ECTSI</name>
<keyword evidence="3" id="KW-0539">Nucleus</keyword>
<evidence type="ECO:0000259" key="6">
    <source>
        <dbReference type="SMART" id="SM00415"/>
    </source>
</evidence>
<dbReference type="InterPro" id="IPR036390">
    <property type="entry name" value="WH_DNA-bd_sf"/>
</dbReference>
<dbReference type="GO" id="GO:0005634">
    <property type="term" value="C:nucleus"/>
    <property type="evidence" value="ECO:0007669"/>
    <property type="project" value="UniProtKB-SubCell"/>
</dbReference>
<proteinExistence type="inferred from homology"/>
<dbReference type="InterPro" id="IPR000232">
    <property type="entry name" value="HSF_DNA-bd"/>
</dbReference>
<protein>
    <recommendedName>
        <fullName evidence="6">HSF-type DNA-binding domain-containing protein</fullName>
    </recommendedName>
</protein>
<keyword evidence="2" id="KW-0238">DNA-binding</keyword>
<evidence type="ECO:0000256" key="1">
    <source>
        <dbReference type="ARBA" id="ARBA00004123"/>
    </source>
</evidence>
<dbReference type="PANTHER" id="PTHR10015:SF206">
    <property type="entry name" value="HSF-TYPE DNA-BINDING DOMAIN-CONTAINING PROTEIN"/>
    <property type="match status" value="1"/>
</dbReference>
<reference evidence="7 8" key="1">
    <citation type="journal article" date="2010" name="Nature">
        <title>The Ectocarpus genome and the independent evolution of multicellularity in brown algae.</title>
        <authorList>
            <person name="Cock J.M."/>
            <person name="Sterck L."/>
            <person name="Rouze P."/>
            <person name="Scornet D."/>
            <person name="Allen A.E."/>
            <person name="Amoutzias G."/>
            <person name="Anthouard V."/>
            <person name="Artiguenave F."/>
            <person name="Aury J.M."/>
            <person name="Badger J.H."/>
            <person name="Beszteri B."/>
            <person name="Billiau K."/>
            <person name="Bonnet E."/>
            <person name="Bothwell J.H."/>
            <person name="Bowler C."/>
            <person name="Boyen C."/>
            <person name="Brownlee C."/>
            <person name="Carrano C.J."/>
            <person name="Charrier B."/>
            <person name="Cho G.Y."/>
            <person name="Coelho S.M."/>
            <person name="Collen J."/>
            <person name="Corre E."/>
            <person name="Da Silva C."/>
            <person name="Delage L."/>
            <person name="Delaroque N."/>
            <person name="Dittami S.M."/>
            <person name="Doulbeau S."/>
            <person name="Elias M."/>
            <person name="Farnham G."/>
            <person name="Gachon C.M."/>
            <person name="Gschloessl B."/>
            <person name="Heesch S."/>
            <person name="Jabbari K."/>
            <person name="Jubin C."/>
            <person name="Kawai H."/>
            <person name="Kimura K."/>
            <person name="Kloareg B."/>
            <person name="Kupper F.C."/>
            <person name="Lang D."/>
            <person name="Le Bail A."/>
            <person name="Leblanc C."/>
            <person name="Lerouge P."/>
            <person name="Lohr M."/>
            <person name="Lopez P.J."/>
            <person name="Martens C."/>
            <person name="Maumus F."/>
            <person name="Michel G."/>
            <person name="Miranda-Saavedra D."/>
            <person name="Morales J."/>
            <person name="Moreau H."/>
            <person name="Motomura T."/>
            <person name="Nagasato C."/>
            <person name="Napoli C.A."/>
            <person name="Nelson D.R."/>
            <person name="Nyvall-Collen P."/>
            <person name="Peters A.F."/>
            <person name="Pommier C."/>
            <person name="Potin P."/>
            <person name="Poulain J."/>
            <person name="Quesneville H."/>
            <person name="Read B."/>
            <person name="Rensing S.A."/>
            <person name="Ritter A."/>
            <person name="Rousvoal S."/>
            <person name="Samanta M."/>
            <person name="Samson G."/>
            <person name="Schroeder D.C."/>
            <person name="Segurens B."/>
            <person name="Strittmatter M."/>
            <person name="Tonon T."/>
            <person name="Tregear J.W."/>
            <person name="Valentin K."/>
            <person name="von Dassow P."/>
            <person name="Yamagishi T."/>
            <person name="Van de Peer Y."/>
            <person name="Wincker P."/>
        </authorList>
    </citation>
    <scope>NUCLEOTIDE SEQUENCE [LARGE SCALE GENOMIC DNA]</scope>
    <source>
        <strain evidence="8">Ec32 / CCAP1310/4</strain>
    </source>
</reference>
<dbReference type="OrthoDB" id="10348621at2759"/>
<feature type="compositionally biased region" description="Gly residues" evidence="5">
    <location>
        <begin position="32"/>
        <end position="60"/>
    </location>
</feature>
<dbReference type="STRING" id="2880.D7FIP9"/>
<evidence type="ECO:0000313" key="8">
    <source>
        <dbReference type="Proteomes" id="UP000002630"/>
    </source>
</evidence>
<comment type="similarity">
    <text evidence="4">Belongs to the HSF family.</text>
</comment>
<dbReference type="EMBL" id="FN649745">
    <property type="protein sequence ID" value="CBJ28867.1"/>
    <property type="molecule type" value="Genomic_DNA"/>
</dbReference>
<dbReference type="InterPro" id="IPR036388">
    <property type="entry name" value="WH-like_DNA-bd_sf"/>
</dbReference>
<dbReference type="Proteomes" id="UP000002630">
    <property type="component" value="Linkage Group LG20"/>
</dbReference>
<dbReference type="PANTHER" id="PTHR10015">
    <property type="entry name" value="HEAT SHOCK TRANSCRIPTION FACTOR"/>
    <property type="match status" value="1"/>
</dbReference>
<evidence type="ECO:0000256" key="5">
    <source>
        <dbReference type="SAM" id="MobiDB-lite"/>
    </source>
</evidence>
<feature type="domain" description="HSF-type DNA-binding" evidence="6">
    <location>
        <begin position="66"/>
        <end position="242"/>
    </location>
</feature>
<dbReference type="SMART" id="SM00415">
    <property type="entry name" value="HSF"/>
    <property type="match status" value="1"/>
</dbReference>
<evidence type="ECO:0000256" key="2">
    <source>
        <dbReference type="ARBA" id="ARBA00023125"/>
    </source>
</evidence>
<dbReference type="SUPFAM" id="SSF46785">
    <property type="entry name" value="Winged helix' DNA-binding domain"/>
    <property type="match status" value="1"/>
</dbReference>
<dbReference type="Gene3D" id="1.10.10.10">
    <property type="entry name" value="Winged helix-like DNA-binding domain superfamily/Winged helix DNA-binding domain"/>
    <property type="match status" value="1"/>
</dbReference>
<feature type="region of interest" description="Disordered" evidence="5">
    <location>
        <begin position="1"/>
        <end position="64"/>
    </location>
</feature>
<dbReference type="GO" id="GO:0043565">
    <property type="term" value="F:sequence-specific DNA binding"/>
    <property type="evidence" value="ECO:0007669"/>
    <property type="project" value="InterPro"/>
</dbReference>
<dbReference type="InParanoid" id="D7FIP9"/>
<evidence type="ECO:0000256" key="3">
    <source>
        <dbReference type="ARBA" id="ARBA00023242"/>
    </source>
</evidence>
<dbReference type="GO" id="GO:0003700">
    <property type="term" value="F:DNA-binding transcription factor activity"/>
    <property type="evidence" value="ECO:0007669"/>
    <property type="project" value="InterPro"/>
</dbReference>
<gene>
    <name evidence="7" type="ORF">Esi_0122_0093</name>
</gene>
<evidence type="ECO:0000256" key="4">
    <source>
        <dbReference type="RuleBase" id="RU004020"/>
    </source>
</evidence>
<sequence>MERTPHHDQQPAAMPPPTPPPPPPTSAVPKGVGTGGKGEGGKAGGTATGGNGGGGGGGRGPGRRGVPTKFLSILYDMLVEGNPQVWWERETGSVVIEDPQLFEAETMPRFFTDPKVSGFLRQLAFYGFKKPGRSVKEQGRYQHPECRWKDVSCVKSLLTKKAYDLRRLEKAIRNTSAVAGPDGSPCGDGGRTGSVGAVGQGEEGDAAEVERTELEVAAEATVVRGKSVGRQVRKELRQMMSRSQLGCWQVEQTAKLMMKIMRLNAKLAEGLRQCRARGGPPVLRRYNMNSPALAKVRLENARLRRRVRRLEDEAERRGLPLTAR</sequence>
<dbReference type="EMBL" id="FN647890">
    <property type="protein sequence ID" value="CBJ28867.1"/>
    <property type="molecule type" value="Genomic_DNA"/>
</dbReference>
<dbReference type="Pfam" id="PF00447">
    <property type="entry name" value="HSF_DNA-bind"/>
    <property type="match status" value="1"/>
</dbReference>
<keyword evidence="8" id="KW-1185">Reference proteome</keyword>
<evidence type="ECO:0000313" key="7">
    <source>
        <dbReference type="EMBL" id="CBJ28867.1"/>
    </source>
</evidence>
<organism evidence="7 8">
    <name type="scientific">Ectocarpus siliculosus</name>
    <name type="common">Brown alga</name>
    <name type="synonym">Conferva siliculosa</name>
    <dbReference type="NCBI Taxonomy" id="2880"/>
    <lineage>
        <taxon>Eukaryota</taxon>
        <taxon>Sar</taxon>
        <taxon>Stramenopiles</taxon>
        <taxon>Ochrophyta</taxon>
        <taxon>PX clade</taxon>
        <taxon>Phaeophyceae</taxon>
        <taxon>Ectocarpales</taxon>
        <taxon>Ectocarpaceae</taxon>
        <taxon>Ectocarpus</taxon>
    </lineage>
</organism>
<comment type="subcellular location">
    <subcellularLocation>
        <location evidence="1">Nucleus</location>
    </subcellularLocation>
</comment>